<sequence>MIRKKVMFFLASWVFIIFLGGCMQDQDNTSVNEGADDTDVGNEIISVDHFVSVVSTAPSMSGEIAQLYVRERVLTSIPDSLEGQVVLFIHGAGTPAEVGFDVPYSGHSWMAYLAELGMDVFAMDTTGYGRSTRPLVMNDRCNLSAQQQEELFGDSCSSSYPYAATTMTSDWHDIDAVVDYLRELRGVGTVHLVGWSQGGPRSAGYAALNPEKVGNIVLLAPAYSRQLPATEAQAEIAGAVFTKQSHDDFVNNWNRQVGCSDQYDPAVSDAVWAAMLDSDPVGATWGSGVRRAPRTPTFGWTSIEVANTLTPIMMVAGTHDAQVSPERVQDMYADLGSDKKVYIEMSCSSHNAMWEKDAEQLFDASYQWLTSTSYNGIDNGMLEMEE</sequence>
<evidence type="ECO:0000259" key="2">
    <source>
        <dbReference type="Pfam" id="PF00561"/>
    </source>
</evidence>
<dbReference type="GO" id="GO:0047372">
    <property type="term" value="F:monoacylglycerol lipase activity"/>
    <property type="evidence" value="ECO:0007669"/>
    <property type="project" value="TreeGrafter"/>
</dbReference>
<name>A0A2A5CGM3_9GAMM</name>
<feature type="signal peptide" evidence="1">
    <location>
        <begin position="1"/>
        <end position="25"/>
    </location>
</feature>
<evidence type="ECO:0000313" key="4">
    <source>
        <dbReference type="Proteomes" id="UP000228987"/>
    </source>
</evidence>
<dbReference type="InterPro" id="IPR029058">
    <property type="entry name" value="AB_hydrolase_fold"/>
</dbReference>
<accession>A0A2A5CGM3</accession>
<dbReference type="InterPro" id="IPR000073">
    <property type="entry name" value="AB_hydrolase_1"/>
</dbReference>
<dbReference type="PANTHER" id="PTHR43798:SF5">
    <property type="entry name" value="MONOACYLGLYCEROL LIPASE ABHD6"/>
    <property type="match status" value="1"/>
</dbReference>
<dbReference type="Proteomes" id="UP000228987">
    <property type="component" value="Unassembled WGS sequence"/>
</dbReference>
<dbReference type="InterPro" id="IPR050266">
    <property type="entry name" value="AB_hydrolase_sf"/>
</dbReference>
<proteinExistence type="predicted"/>
<dbReference type="Gene3D" id="3.40.50.1820">
    <property type="entry name" value="alpha/beta hydrolase"/>
    <property type="match status" value="1"/>
</dbReference>
<dbReference type="AlphaFoldDB" id="A0A2A5CGM3"/>
<comment type="caution">
    <text evidence="3">The sequence shown here is derived from an EMBL/GenBank/DDBJ whole genome shotgun (WGS) entry which is preliminary data.</text>
</comment>
<dbReference type="GO" id="GO:0046464">
    <property type="term" value="P:acylglycerol catabolic process"/>
    <property type="evidence" value="ECO:0007669"/>
    <property type="project" value="TreeGrafter"/>
</dbReference>
<evidence type="ECO:0000313" key="3">
    <source>
        <dbReference type="EMBL" id="PCJ42620.1"/>
    </source>
</evidence>
<keyword evidence="1" id="KW-0732">Signal</keyword>
<dbReference type="EMBL" id="NVWI01000002">
    <property type="protein sequence ID" value="PCJ42620.1"/>
    <property type="molecule type" value="Genomic_DNA"/>
</dbReference>
<protein>
    <recommendedName>
        <fullName evidence="2">AB hydrolase-1 domain-containing protein</fullName>
    </recommendedName>
</protein>
<feature type="chain" id="PRO_5012585333" description="AB hydrolase-1 domain-containing protein" evidence="1">
    <location>
        <begin position="26"/>
        <end position="386"/>
    </location>
</feature>
<feature type="domain" description="AB hydrolase-1" evidence="2">
    <location>
        <begin position="85"/>
        <end position="356"/>
    </location>
</feature>
<evidence type="ECO:0000256" key="1">
    <source>
        <dbReference type="SAM" id="SignalP"/>
    </source>
</evidence>
<organism evidence="3 4">
    <name type="scientific">SAR86 cluster bacterium</name>
    <dbReference type="NCBI Taxonomy" id="2030880"/>
    <lineage>
        <taxon>Bacteria</taxon>
        <taxon>Pseudomonadati</taxon>
        <taxon>Pseudomonadota</taxon>
        <taxon>Gammaproteobacteria</taxon>
        <taxon>SAR86 cluster</taxon>
    </lineage>
</organism>
<reference evidence="4" key="1">
    <citation type="submission" date="2017-08" db="EMBL/GenBank/DDBJ databases">
        <title>A dynamic microbial community with high functional redundancy inhabits the cold, oxic subseafloor aquifer.</title>
        <authorList>
            <person name="Tully B.J."/>
            <person name="Wheat C.G."/>
            <person name="Glazer B.T."/>
            <person name="Huber J.A."/>
        </authorList>
    </citation>
    <scope>NUCLEOTIDE SEQUENCE [LARGE SCALE GENOMIC DNA]</scope>
</reference>
<gene>
    <name evidence="3" type="ORF">COA71_03670</name>
</gene>
<dbReference type="Pfam" id="PF00561">
    <property type="entry name" value="Abhydrolase_1"/>
    <property type="match status" value="1"/>
</dbReference>
<dbReference type="SUPFAM" id="SSF53474">
    <property type="entry name" value="alpha/beta-Hydrolases"/>
    <property type="match status" value="1"/>
</dbReference>
<dbReference type="PROSITE" id="PS51257">
    <property type="entry name" value="PROKAR_LIPOPROTEIN"/>
    <property type="match status" value="1"/>
</dbReference>
<dbReference type="PANTHER" id="PTHR43798">
    <property type="entry name" value="MONOACYLGLYCEROL LIPASE"/>
    <property type="match status" value="1"/>
</dbReference>
<dbReference type="GO" id="GO:0016020">
    <property type="term" value="C:membrane"/>
    <property type="evidence" value="ECO:0007669"/>
    <property type="project" value="TreeGrafter"/>
</dbReference>